<keyword evidence="6" id="KW-0539">Nucleus</keyword>
<dbReference type="PANTHER" id="PTHR45718">
    <property type="entry name" value="TRANSCRIPTIONAL ACTIVATOR CUBITUS INTERRUPTUS"/>
    <property type="match status" value="1"/>
</dbReference>
<dbReference type="Proteomes" id="UP000492821">
    <property type="component" value="Unassembled WGS sequence"/>
</dbReference>
<feature type="region of interest" description="Disordered" evidence="8">
    <location>
        <begin position="627"/>
        <end position="681"/>
    </location>
</feature>
<feature type="domain" description="C2H2-type" evidence="9">
    <location>
        <begin position="421"/>
        <end position="451"/>
    </location>
</feature>
<evidence type="ECO:0000256" key="4">
    <source>
        <dbReference type="ARBA" id="ARBA00022771"/>
    </source>
</evidence>
<dbReference type="InterPro" id="IPR036236">
    <property type="entry name" value="Znf_C2H2_sf"/>
</dbReference>
<dbReference type="Pfam" id="PF23561">
    <property type="entry name" value="zf-C2H2_15"/>
    <property type="match status" value="1"/>
</dbReference>
<evidence type="ECO:0000256" key="5">
    <source>
        <dbReference type="ARBA" id="ARBA00022833"/>
    </source>
</evidence>
<dbReference type="SMART" id="SM00355">
    <property type="entry name" value="ZnF_C2H2"/>
    <property type="match status" value="5"/>
</dbReference>
<dbReference type="SMART" id="SM00384">
    <property type="entry name" value="AT_hook"/>
    <property type="match status" value="2"/>
</dbReference>
<proteinExistence type="predicted"/>
<feature type="domain" description="C2H2-type" evidence="9">
    <location>
        <begin position="452"/>
        <end position="481"/>
    </location>
</feature>
<evidence type="ECO:0000256" key="6">
    <source>
        <dbReference type="ARBA" id="ARBA00023242"/>
    </source>
</evidence>
<dbReference type="InterPro" id="IPR056436">
    <property type="entry name" value="Znf-C2H2_ZIC1-5/GLI1-3-like"/>
</dbReference>
<feature type="compositionally biased region" description="Basic and acidic residues" evidence="8">
    <location>
        <begin position="651"/>
        <end position="672"/>
    </location>
</feature>
<dbReference type="AlphaFoldDB" id="A0A7E4W058"/>
<reference evidence="10" key="1">
    <citation type="journal article" date="2013" name="Genetics">
        <title>The draft genome and transcriptome of Panagrellus redivivus are shaped by the harsh demands of a free-living lifestyle.</title>
        <authorList>
            <person name="Srinivasan J."/>
            <person name="Dillman A.R."/>
            <person name="Macchietto M.G."/>
            <person name="Heikkinen L."/>
            <person name="Lakso M."/>
            <person name="Fracchia K.M."/>
            <person name="Antoshechkin I."/>
            <person name="Mortazavi A."/>
            <person name="Wong G."/>
            <person name="Sternberg P.W."/>
        </authorList>
    </citation>
    <scope>NUCLEOTIDE SEQUENCE [LARGE SCALE GENOMIC DNA]</scope>
    <source>
        <strain evidence="10">MT8872</strain>
    </source>
</reference>
<keyword evidence="5" id="KW-0862">Zinc</keyword>
<dbReference type="GO" id="GO:0005634">
    <property type="term" value="C:nucleus"/>
    <property type="evidence" value="ECO:0007669"/>
    <property type="project" value="UniProtKB-SubCell"/>
</dbReference>
<dbReference type="WBParaSite" id="Pan_g5393.t1">
    <property type="protein sequence ID" value="Pan_g5393.t1"/>
    <property type="gene ID" value="Pan_g5393"/>
</dbReference>
<feature type="domain" description="C2H2-type" evidence="9">
    <location>
        <begin position="391"/>
        <end position="420"/>
    </location>
</feature>
<dbReference type="InterPro" id="IPR043359">
    <property type="entry name" value="GLI-like"/>
</dbReference>
<evidence type="ECO:0000256" key="7">
    <source>
        <dbReference type="PROSITE-ProRule" id="PRU00042"/>
    </source>
</evidence>
<dbReference type="Gene3D" id="3.30.160.60">
    <property type="entry name" value="Classic Zinc Finger"/>
    <property type="match status" value="4"/>
</dbReference>
<evidence type="ECO:0000256" key="8">
    <source>
        <dbReference type="SAM" id="MobiDB-lite"/>
    </source>
</evidence>
<sequence length="687" mass="76547">MHHRSHCATACLAAIVSVYCNQRFFSDSALQKQSQKTGVRQIKVECAKPASDTFAQAVEIEVKFSKMPVDRNANGVAVDIKRVKEEVVSSSAESDASSMYARVKAKQNQLNEQLRTAAPANPPPKKRGRPRKNPSTVPAESGPITAANPPRKRGRPRKTVPVALREQPVGQPETVSKQPVPPAVDSNVANEERRGLRGPKQPSKEPSPVAVAEGPKEPSPGPSLFSLVRRARTQDMPEEDEPITEDELDSEQSEDGWRSSSPAPKGEKAAKSCPTRRNTKKRPRDPVPLMPNIPSDNADNDELIDVCEVDPDDVPPPVESIDAPCQWYLCESMFNCTDLLDQHVEEEHILKIKGQKQYICKWKGCRRRGAPFGAPYLLGIHVKQHTGLKPHKCHYPKCHSAYSRLENLKTHIRSHTGERPYLCHFGNCTKAFTNPSDRAKHVQRTHSYKKRYQCVLYDCTKCYTDPSSARKHMNVHHGEEVWLEYKKARKLEIRTKVAYKLFTDENGEASLVSTEVLLERGIYYEDDEGELQPHHPRADTPPVRRWKGQVCKKSRKKKEGSKAAPRKKKATSTKAKKGSDVSMEVDEPEAKAKEGSTPMEVDETPVNNIIEASQSETAEPFIIVDETSQPGSSAESVKSHASTVSIGDQNIEPKIEEASEIPAKRVRMDTKMDSPSMIRGNNVAVAI</sequence>
<name>A0A7E4W058_PANRE</name>
<dbReference type="PROSITE" id="PS00028">
    <property type="entry name" value="ZINC_FINGER_C2H2_1"/>
    <property type="match status" value="3"/>
</dbReference>
<comment type="subcellular location">
    <subcellularLocation>
        <location evidence="1">Nucleus</location>
    </subcellularLocation>
</comment>
<keyword evidence="3" id="KW-0677">Repeat</keyword>
<dbReference type="SUPFAM" id="SSF57667">
    <property type="entry name" value="beta-beta-alpha zinc fingers"/>
    <property type="match status" value="3"/>
</dbReference>
<feature type="compositionally biased region" description="Acidic residues" evidence="8">
    <location>
        <begin position="236"/>
        <end position="254"/>
    </location>
</feature>
<evidence type="ECO:0000313" key="10">
    <source>
        <dbReference type="Proteomes" id="UP000492821"/>
    </source>
</evidence>
<dbReference type="GO" id="GO:0000981">
    <property type="term" value="F:DNA-binding transcription factor activity, RNA polymerase II-specific"/>
    <property type="evidence" value="ECO:0007669"/>
    <property type="project" value="TreeGrafter"/>
</dbReference>
<dbReference type="GO" id="GO:0000978">
    <property type="term" value="F:RNA polymerase II cis-regulatory region sequence-specific DNA binding"/>
    <property type="evidence" value="ECO:0007669"/>
    <property type="project" value="TreeGrafter"/>
</dbReference>
<dbReference type="PROSITE" id="PS50157">
    <property type="entry name" value="ZINC_FINGER_C2H2_2"/>
    <property type="match status" value="3"/>
</dbReference>
<dbReference type="InterPro" id="IPR017956">
    <property type="entry name" value="AT_hook_DNA-bd_motif"/>
</dbReference>
<protein>
    <submittedName>
        <fullName evidence="11">C2H2-type domain-containing protein</fullName>
    </submittedName>
</protein>
<keyword evidence="2" id="KW-0479">Metal-binding</keyword>
<feature type="compositionally biased region" description="Low complexity" evidence="8">
    <location>
        <begin position="88"/>
        <end position="98"/>
    </location>
</feature>
<dbReference type="GO" id="GO:0008270">
    <property type="term" value="F:zinc ion binding"/>
    <property type="evidence" value="ECO:0007669"/>
    <property type="project" value="UniProtKB-KW"/>
</dbReference>
<dbReference type="PANTHER" id="PTHR45718:SF4">
    <property type="entry name" value="TRANSCRIPTIONAL ACTIVATOR CUBITUS INTERRUPTUS"/>
    <property type="match status" value="1"/>
</dbReference>
<dbReference type="InterPro" id="IPR013087">
    <property type="entry name" value="Znf_C2H2_type"/>
</dbReference>
<keyword evidence="4 7" id="KW-0863">Zinc-finger</keyword>
<keyword evidence="10" id="KW-1185">Reference proteome</keyword>
<evidence type="ECO:0000313" key="11">
    <source>
        <dbReference type="WBParaSite" id="Pan_g5393.t1"/>
    </source>
</evidence>
<evidence type="ECO:0000259" key="9">
    <source>
        <dbReference type="PROSITE" id="PS50157"/>
    </source>
</evidence>
<feature type="compositionally biased region" description="Basic residues" evidence="8">
    <location>
        <begin position="544"/>
        <end position="576"/>
    </location>
</feature>
<evidence type="ECO:0000256" key="1">
    <source>
        <dbReference type="ARBA" id="ARBA00004123"/>
    </source>
</evidence>
<evidence type="ECO:0000256" key="3">
    <source>
        <dbReference type="ARBA" id="ARBA00022737"/>
    </source>
</evidence>
<organism evidence="10 11">
    <name type="scientific">Panagrellus redivivus</name>
    <name type="common">Microworm</name>
    <dbReference type="NCBI Taxonomy" id="6233"/>
    <lineage>
        <taxon>Eukaryota</taxon>
        <taxon>Metazoa</taxon>
        <taxon>Ecdysozoa</taxon>
        <taxon>Nematoda</taxon>
        <taxon>Chromadorea</taxon>
        <taxon>Rhabditida</taxon>
        <taxon>Tylenchina</taxon>
        <taxon>Panagrolaimomorpha</taxon>
        <taxon>Panagrolaimoidea</taxon>
        <taxon>Panagrolaimidae</taxon>
        <taxon>Panagrellus</taxon>
    </lineage>
</organism>
<reference evidence="11" key="2">
    <citation type="submission" date="2020-10" db="UniProtKB">
        <authorList>
            <consortium name="WormBaseParasite"/>
        </authorList>
    </citation>
    <scope>IDENTIFICATION</scope>
</reference>
<feature type="region of interest" description="Disordered" evidence="8">
    <location>
        <begin position="85"/>
        <end position="300"/>
    </location>
</feature>
<feature type="region of interest" description="Disordered" evidence="8">
    <location>
        <begin position="527"/>
        <end position="601"/>
    </location>
</feature>
<feature type="compositionally biased region" description="Polar residues" evidence="8">
    <location>
        <begin position="627"/>
        <end position="648"/>
    </location>
</feature>
<accession>A0A7E4W058</accession>
<dbReference type="Pfam" id="PF00096">
    <property type="entry name" value="zf-C2H2"/>
    <property type="match status" value="1"/>
</dbReference>
<evidence type="ECO:0000256" key="2">
    <source>
        <dbReference type="ARBA" id="ARBA00022723"/>
    </source>
</evidence>